<keyword evidence="5" id="KW-0326">Glycosidase</keyword>
<dbReference type="InterPro" id="IPR019800">
    <property type="entry name" value="Glyco_hydro_3_AS"/>
</dbReference>
<dbReference type="InterPro" id="IPR050226">
    <property type="entry name" value="NagZ_Beta-hexosaminidase"/>
</dbReference>
<evidence type="ECO:0000256" key="5">
    <source>
        <dbReference type="ARBA" id="ARBA00023295"/>
    </source>
</evidence>
<dbReference type="InterPro" id="IPR017853">
    <property type="entry name" value="GH"/>
</dbReference>
<dbReference type="Proteomes" id="UP000199372">
    <property type="component" value="Unassembled WGS sequence"/>
</dbReference>
<organism evidence="7 8">
    <name type="scientific">Palleronia pelagia</name>
    <dbReference type="NCBI Taxonomy" id="387096"/>
    <lineage>
        <taxon>Bacteria</taxon>
        <taxon>Pseudomonadati</taxon>
        <taxon>Pseudomonadota</taxon>
        <taxon>Alphaproteobacteria</taxon>
        <taxon>Rhodobacterales</taxon>
        <taxon>Roseobacteraceae</taxon>
        <taxon>Palleronia</taxon>
    </lineage>
</organism>
<dbReference type="Pfam" id="PF00933">
    <property type="entry name" value="Glyco_hydro_3"/>
    <property type="match status" value="1"/>
</dbReference>
<dbReference type="PANTHER" id="PTHR30480">
    <property type="entry name" value="BETA-HEXOSAMINIDASE-RELATED"/>
    <property type="match status" value="1"/>
</dbReference>
<reference evidence="8" key="1">
    <citation type="submission" date="2016-10" db="EMBL/GenBank/DDBJ databases">
        <authorList>
            <person name="Varghese N."/>
            <person name="Submissions S."/>
        </authorList>
    </citation>
    <scope>NUCLEOTIDE SEQUENCE [LARGE SCALE GENOMIC DNA]</scope>
    <source>
        <strain evidence="8">DSM 26893</strain>
    </source>
</reference>
<protein>
    <recommendedName>
        <fullName evidence="3">beta-N-acetylhexosaminidase</fullName>
        <ecNumber evidence="3">3.2.1.52</ecNumber>
    </recommendedName>
</protein>
<dbReference type="PANTHER" id="PTHR30480:SF13">
    <property type="entry name" value="BETA-HEXOSAMINIDASE"/>
    <property type="match status" value="1"/>
</dbReference>
<dbReference type="EMBL" id="FOCM01000005">
    <property type="protein sequence ID" value="SEN65858.1"/>
    <property type="molecule type" value="Genomic_DNA"/>
</dbReference>
<dbReference type="GO" id="GO:0005975">
    <property type="term" value="P:carbohydrate metabolic process"/>
    <property type="evidence" value="ECO:0007669"/>
    <property type="project" value="InterPro"/>
</dbReference>
<dbReference type="RefSeq" id="WP_236737049.1">
    <property type="nucleotide sequence ID" value="NZ_FOCM01000005.1"/>
</dbReference>
<dbReference type="GO" id="GO:0009254">
    <property type="term" value="P:peptidoglycan turnover"/>
    <property type="evidence" value="ECO:0007669"/>
    <property type="project" value="TreeGrafter"/>
</dbReference>
<dbReference type="PROSITE" id="PS00775">
    <property type="entry name" value="GLYCOSYL_HYDROL_F3"/>
    <property type="match status" value="1"/>
</dbReference>
<keyword evidence="4" id="KW-0378">Hydrolase</keyword>
<dbReference type="SUPFAM" id="SSF51445">
    <property type="entry name" value="(Trans)glycosidases"/>
    <property type="match status" value="1"/>
</dbReference>
<evidence type="ECO:0000256" key="1">
    <source>
        <dbReference type="ARBA" id="ARBA00001231"/>
    </source>
</evidence>
<evidence type="ECO:0000256" key="3">
    <source>
        <dbReference type="ARBA" id="ARBA00012663"/>
    </source>
</evidence>
<dbReference type="Gene3D" id="3.20.20.300">
    <property type="entry name" value="Glycoside hydrolase, family 3, N-terminal domain"/>
    <property type="match status" value="1"/>
</dbReference>
<dbReference type="EC" id="3.2.1.52" evidence="3"/>
<evidence type="ECO:0000256" key="4">
    <source>
        <dbReference type="ARBA" id="ARBA00022801"/>
    </source>
</evidence>
<dbReference type="AlphaFoldDB" id="A0A1H8IDQ9"/>
<evidence type="ECO:0000313" key="8">
    <source>
        <dbReference type="Proteomes" id="UP000199372"/>
    </source>
</evidence>
<evidence type="ECO:0000313" key="7">
    <source>
        <dbReference type="EMBL" id="SEN65858.1"/>
    </source>
</evidence>
<comment type="similarity">
    <text evidence="2">Belongs to the glycosyl hydrolase 3 family.</text>
</comment>
<sequence length="331" mass="35507">MSLACILGCAGTRLAEDERRFFTDADPWGFILFARNVETPDQLRALTEDLRACLGRDAPILVDQEGGRVQRLGPPHWRDWLPPLDHATRASDPERALWIRSRLMADELRAVGIDVNCAPTADVARPDTHPFLRNRCLGTDADTVARNARAVADGLTAGGVLPVMKHMPGHGRALADSHKDLPVVTADADALDQDFAPFAALADLPMGMTAHIVFRALSDRPATQDPAMIALIRERIGFDGLLMTDDLSMEALSGSIGDRTAASIAAGVDMALHCNGDMAEMRDCASHCSPLEGAALARADAALARRHAPDPVDIHALEAELDGLLRGRADG</sequence>
<evidence type="ECO:0000259" key="6">
    <source>
        <dbReference type="Pfam" id="PF00933"/>
    </source>
</evidence>
<gene>
    <name evidence="7" type="ORF">SAMN04488011_105175</name>
</gene>
<dbReference type="InterPro" id="IPR001764">
    <property type="entry name" value="Glyco_hydro_3_N"/>
</dbReference>
<name>A0A1H8IDQ9_9RHOB</name>
<comment type="catalytic activity">
    <reaction evidence="1">
        <text>Hydrolysis of terminal non-reducing N-acetyl-D-hexosamine residues in N-acetyl-beta-D-hexosaminides.</text>
        <dbReference type="EC" id="3.2.1.52"/>
    </reaction>
</comment>
<dbReference type="InterPro" id="IPR036962">
    <property type="entry name" value="Glyco_hydro_3_N_sf"/>
</dbReference>
<dbReference type="GO" id="GO:0004563">
    <property type="term" value="F:beta-N-acetylhexosaminidase activity"/>
    <property type="evidence" value="ECO:0007669"/>
    <property type="project" value="UniProtKB-EC"/>
</dbReference>
<keyword evidence="8" id="KW-1185">Reference proteome</keyword>
<evidence type="ECO:0000256" key="2">
    <source>
        <dbReference type="ARBA" id="ARBA00005336"/>
    </source>
</evidence>
<proteinExistence type="inferred from homology"/>
<feature type="domain" description="Glycoside hydrolase family 3 N-terminal" evidence="6">
    <location>
        <begin position="15"/>
        <end position="287"/>
    </location>
</feature>
<accession>A0A1H8IDQ9</accession>